<dbReference type="EMBL" id="SRLO01000086">
    <property type="protein sequence ID" value="TNN77123.1"/>
    <property type="molecule type" value="Genomic_DNA"/>
</dbReference>
<dbReference type="OrthoDB" id="6134459at2759"/>
<organism evidence="2 3">
    <name type="scientific">Liparis tanakae</name>
    <name type="common">Tanaka's snailfish</name>
    <dbReference type="NCBI Taxonomy" id="230148"/>
    <lineage>
        <taxon>Eukaryota</taxon>
        <taxon>Metazoa</taxon>
        <taxon>Chordata</taxon>
        <taxon>Craniata</taxon>
        <taxon>Vertebrata</taxon>
        <taxon>Euteleostomi</taxon>
        <taxon>Actinopterygii</taxon>
        <taxon>Neopterygii</taxon>
        <taxon>Teleostei</taxon>
        <taxon>Neoteleostei</taxon>
        <taxon>Acanthomorphata</taxon>
        <taxon>Eupercaria</taxon>
        <taxon>Perciformes</taxon>
        <taxon>Cottioidei</taxon>
        <taxon>Cottales</taxon>
        <taxon>Liparidae</taxon>
        <taxon>Liparis</taxon>
    </lineage>
</organism>
<dbReference type="AlphaFoldDB" id="A0A4Z2IIW2"/>
<reference evidence="2 3" key="1">
    <citation type="submission" date="2019-03" db="EMBL/GenBank/DDBJ databases">
        <title>First draft genome of Liparis tanakae, snailfish: a comprehensive survey of snailfish specific genes.</title>
        <authorList>
            <person name="Kim W."/>
            <person name="Song I."/>
            <person name="Jeong J.-H."/>
            <person name="Kim D."/>
            <person name="Kim S."/>
            <person name="Ryu S."/>
            <person name="Song J.Y."/>
            <person name="Lee S.K."/>
        </authorList>
    </citation>
    <scope>NUCLEOTIDE SEQUENCE [LARGE SCALE GENOMIC DNA]</scope>
    <source>
        <tissue evidence="2">Muscle</tissue>
    </source>
</reference>
<evidence type="ECO:0000313" key="2">
    <source>
        <dbReference type="EMBL" id="TNN77123.1"/>
    </source>
</evidence>
<dbReference type="Proteomes" id="UP000314294">
    <property type="component" value="Unassembled WGS sequence"/>
</dbReference>
<keyword evidence="3" id="KW-1185">Reference proteome</keyword>
<protein>
    <submittedName>
        <fullName evidence="2">Uncharacterized protein</fullName>
    </submittedName>
</protein>
<proteinExistence type="predicted"/>
<evidence type="ECO:0000313" key="3">
    <source>
        <dbReference type="Proteomes" id="UP000314294"/>
    </source>
</evidence>
<feature type="region of interest" description="Disordered" evidence="1">
    <location>
        <begin position="103"/>
        <end position="124"/>
    </location>
</feature>
<accession>A0A4Z2IIW2</accession>
<feature type="compositionally biased region" description="Polar residues" evidence="1">
    <location>
        <begin position="113"/>
        <end position="124"/>
    </location>
</feature>
<name>A0A4Z2IIW2_9TELE</name>
<evidence type="ECO:0000256" key="1">
    <source>
        <dbReference type="SAM" id="MobiDB-lite"/>
    </source>
</evidence>
<gene>
    <name evidence="2" type="ORF">EYF80_012592</name>
</gene>
<comment type="caution">
    <text evidence="2">The sequence shown here is derived from an EMBL/GenBank/DDBJ whole genome shotgun (WGS) entry which is preliminary data.</text>
</comment>
<sequence>MRHARPGQRLSHLGLDGSILGTGTATEFSTSASFGSGTTSPELWDVSGLIRLHASNSASAGIVVLGSMLSLCPSASGNWRRKKVELESSAFISGAIQLKVASRDQCKKRPRPRQTQSSSFPFSCHTQKQHSRKLRWRQSIAPVSCKCTPIAFSGRRRLKGKRFMIIIFSRCRTIYGYFHSQIRQVFSPQYSWTPTSLPQSV</sequence>